<dbReference type="CDD" id="cd00827">
    <property type="entry name" value="init_cond_enzymes"/>
    <property type="match status" value="1"/>
</dbReference>
<dbReference type="InterPro" id="IPR013747">
    <property type="entry name" value="ACP_syn_III_C"/>
</dbReference>
<dbReference type="PANTHER" id="PTHR34069:SF3">
    <property type="entry name" value="ACYL-COA:ACYL-COA ALKYLTRANSFERASE"/>
    <property type="match status" value="1"/>
</dbReference>
<dbReference type="Pfam" id="PF08541">
    <property type="entry name" value="ACP_syn_III_C"/>
    <property type="match status" value="1"/>
</dbReference>
<evidence type="ECO:0000259" key="3">
    <source>
        <dbReference type="Pfam" id="PF08541"/>
    </source>
</evidence>
<dbReference type="OrthoDB" id="2514738at2"/>
<feature type="domain" description="Beta-ketoacyl-[acyl-carrier-protein] synthase III C-terminal" evidence="3">
    <location>
        <begin position="290"/>
        <end position="364"/>
    </location>
</feature>
<organism evidence="4 5">
    <name type="scientific">Vibrio galatheae</name>
    <dbReference type="NCBI Taxonomy" id="579748"/>
    <lineage>
        <taxon>Bacteria</taxon>
        <taxon>Pseudomonadati</taxon>
        <taxon>Pseudomonadota</taxon>
        <taxon>Gammaproteobacteria</taxon>
        <taxon>Vibrionales</taxon>
        <taxon>Vibrionaceae</taxon>
        <taxon>Vibrio</taxon>
    </lineage>
</organism>
<sequence length="382" mass="42597">MNKRVYINDVQAFLPNEAVDNKQIESVLGQVGDRPSRAKNIILRSNQIKQRYYAIDPETGDTTHTNAQLTAEAIRKLNSEAFDINQIELLACGTTIADQLLPNHALMVHGELAIPSCEVIATAGICLAGTMSLKYGYMSVLSGQSNNAVVTGSENASAMMRASQFEAEVSSKLEELERQPEIAFEKDFLRWMLSDGAGAALLSSEKNETGISLEIEWIEQKSYANDLDACMYAGAEKLADGSLKGWREHSTQVWLEQSIFSVKQDVKQLNDNIVEYTVTRPLKELVHHGKVNPNNVTYFLPHYSSGYFRDRLYQGMLEAECDIPQERWFTNLSSKGNTGSASIYIILEELFHSGRLKVGDTLLCYVPESGRFSTAFMQLKVV</sequence>
<dbReference type="GO" id="GO:0044550">
    <property type="term" value="P:secondary metabolite biosynthetic process"/>
    <property type="evidence" value="ECO:0007669"/>
    <property type="project" value="TreeGrafter"/>
</dbReference>
<gene>
    <name evidence="4" type="ORF">TW81_17330</name>
</gene>
<dbReference type="PATRIC" id="fig|579748.3.peg.3576"/>
<dbReference type="SUPFAM" id="SSF53901">
    <property type="entry name" value="Thiolase-like"/>
    <property type="match status" value="1"/>
</dbReference>
<protein>
    <submittedName>
        <fullName evidence="4">3-oxoacyl-ACP synthase</fullName>
        <ecNumber evidence="4">2.3.1.41</ecNumber>
    </submittedName>
</protein>
<name>A0A0F4NHX6_9VIBR</name>
<dbReference type="Proteomes" id="UP000033673">
    <property type="component" value="Unassembled WGS sequence"/>
</dbReference>
<dbReference type="STRING" id="579748.TW81_17330"/>
<dbReference type="EMBL" id="JXXV01000033">
    <property type="protein sequence ID" value="KJY81671.1"/>
    <property type="molecule type" value="Genomic_DNA"/>
</dbReference>
<evidence type="ECO:0000313" key="4">
    <source>
        <dbReference type="EMBL" id="KJY81671.1"/>
    </source>
</evidence>
<accession>A0A0F4NHX6</accession>
<keyword evidence="1 4" id="KW-0808">Transferase</keyword>
<reference evidence="4 5" key="1">
    <citation type="journal article" date="2015" name="BMC Genomics">
        <title>Genome mining reveals unlocked bioactive potential of marine Gram-negative bacteria.</title>
        <authorList>
            <person name="Machado H."/>
            <person name="Sonnenschein E.C."/>
            <person name="Melchiorsen J."/>
            <person name="Gram L."/>
        </authorList>
    </citation>
    <scope>NUCLEOTIDE SEQUENCE [LARGE SCALE GENOMIC DNA]</scope>
    <source>
        <strain evidence="4 5">S2757</strain>
    </source>
</reference>
<dbReference type="PANTHER" id="PTHR34069">
    <property type="entry name" value="3-OXOACYL-[ACYL-CARRIER-PROTEIN] SYNTHASE 3"/>
    <property type="match status" value="1"/>
</dbReference>
<dbReference type="AlphaFoldDB" id="A0A0F4NHX6"/>
<proteinExistence type="predicted"/>
<dbReference type="GO" id="GO:0004315">
    <property type="term" value="F:3-oxoacyl-[acyl-carrier-protein] synthase activity"/>
    <property type="evidence" value="ECO:0007669"/>
    <property type="project" value="UniProtKB-EC"/>
</dbReference>
<keyword evidence="5" id="KW-1185">Reference proteome</keyword>
<dbReference type="Gene3D" id="3.40.47.10">
    <property type="match status" value="2"/>
</dbReference>
<comment type="caution">
    <text evidence="4">The sequence shown here is derived from an EMBL/GenBank/DDBJ whole genome shotgun (WGS) entry which is preliminary data.</text>
</comment>
<evidence type="ECO:0000256" key="2">
    <source>
        <dbReference type="ARBA" id="ARBA00023315"/>
    </source>
</evidence>
<evidence type="ECO:0000256" key="1">
    <source>
        <dbReference type="ARBA" id="ARBA00022679"/>
    </source>
</evidence>
<keyword evidence="2 4" id="KW-0012">Acyltransferase</keyword>
<dbReference type="RefSeq" id="WP_045957009.1">
    <property type="nucleotide sequence ID" value="NZ_JXXV01000033.1"/>
</dbReference>
<dbReference type="InterPro" id="IPR016039">
    <property type="entry name" value="Thiolase-like"/>
</dbReference>
<evidence type="ECO:0000313" key="5">
    <source>
        <dbReference type="Proteomes" id="UP000033673"/>
    </source>
</evidence>
<dbReference type="NCBIfam" id="NF005293">
    <property type="entry name" value="PRK06816.1"/>
    <property type="match status" value="1"/>
</dbReference>
<dbReference type="EC" id="2.3.1.41" evidence="4"/>